<comment type="caution">
    <text evidence="1">The sequence shown here is derived from an EMBL/GenBank/DDBJ whole genome shotgun (WGS) entry which is preliminary data.</text>
</comment>
<name>A0ABS4CFZ2_9ENTE</name>
<sequence>MIDDLLNELRKNGEKLMIRISVASSACREEQASRKAIDESSREELKVLKTSIQGTAETLGSSIKGQFGKGTQEALKNQSESIEGF</sequence>
<keyword evidence="2" id="KW-1185">Reference proteome</keyword>
<proteinExistence type="predicted"/>
<evidence type="ECO:0000313" key="2">
    <source>
        <dbReference type="Proteomes" id="UP000673375"/>
    </source>
</evidence>
<organism evidence="1 2">
    <name type="scientific">Enterococcus larvae</name>
    <dbReference type="NCBI Taxonomy" id="2794352"/>
    <lineage>
        <taxon>Bacteria</taxon>
        <taxon>Bacillati</taxon>
        <taxon>Bacillota</taxon>
        <taxon>Bacilli</taxon>
        <taxon>Lactobacillales</taxon>
        <taxon>Enterococcaceae</taxon>
        <taxon>Enterococcus</taxon>
    </lineage>
</organism>
<reference evidence="1 2" key="1">
    <citation type="submission" date="2020-12" db="EMBL/GenBank/DDBJ databases">
        <title>Vagococcus allomyrinae sp. nov. and Enterococcus lavae sp. nov., isolated from the larvae of Allomyrina dichotoma.</title>
        <authorList>
            <person name="Lee S.D."/>
        </authorList>
    </citation>
    <scope>NUCLEOTIDE SEQUENCE [LARGE SCALE GENOMIC DNA]</scope>
    <source>
        <strain evidence="1 2">BWM-S5</strain>
    </source>
</reference>
<protein>
    <submittedName>
        <fullName evidence="1">Uncharacterized protein</fullName>
    </submittedName>
</protein>
<gene>
    <name evidence="1" type="ORF">I6N96_04225</name>
</gene>
<evidence type="ECO:0000313" key="1">
    <source>
        <dbReference type="EMBL" id="MBP1045471.1"/>
    </source>
</evidence>
<accession>A0ABS4CFZ2</accession>
<dbReference type="Proteomes" id="UP000673375">
    <property type="component" value="Unassembled WGS sequence"/>
</dbReference>
<dbReference type="EMBL" id="JAEDXU010000002">
    <property type="protein sequence ID" value="MBP1045471.1"/>
    <property type="molecule type" value="Genomic_DNA"/>
</dbReference>
<dbReference type="RefSeq" id="WP_209556271.1">
    <property type="nucleotide sequence ID" value="NZ_JAEDXU010000002.1"/>
</dbReference>